<dbReference type="Proteomes" id="UP000186817">
    <property type="component" value="Unassembled WGS sequence"/>
</dbReference>
<comment type="caution">
    <text evidence="1">The sequence shown here is derived from an EMBL/GenBank/DDBJ whole genome shotgun (WGS) entry which is preliminary data.</text>
</comment>
<dbReference type="OrthoDB" id="307869at2759"/>
<proteinExistence type="predicted"/>
<accession>A0A1Q9EWV3</accession>
<evidence type="ECO:0000313" key="1">
    <source>
        <dbReference type="EMBL" id="OLQ11917.1"/>
    </source>
</evidence>
<keyword evidence="2" id="KW-1185">Reference proteome</keyword>
<protein>
    <submittedName>
        <fullName evidence="1">Uncharacterized protein</fullName>
    </submittedName>
</protein>
<name>A0A1Q9EWV3_SYMMI</name>
<reference evidence="1 2" key="1">
    <citation type="submission" date="2016-02" db="EMBL/GenBank/DDBJ databases">
        <title>Genome analysis of coral dinoflagellate symbionts highlights evolutionary adaptations to a symbiotic lifestyle.</title>
        <authorList>
            <person name="Aranda M."/>
            <person name="Li Y."/>
            <person name="Liew Y.J."/>
            <person name="Baumgarten S."/>
            <person name="Simakov O."/>
            <person name="Wilson M."/>
            <person name="Piel J."/>
            <person name="Ashoor H."/>
            <person name="Bougouffa S."/>
            <person name="Bajic V.B."/>
            <person name="Ryu T."/>
            <person name="Ravasi T."/>
            <person name="Bayer T."/>
            <person name="Micklem G."/>
            <person name="Kim H."/>
            <person name="Bhak J."/>
            <person name="Lajeunesse T.C."/>
            <person name="Voolstra C.R."/>
        </authorList>
    </citation>
    <scope>NUCLEOTIDE SEQUENCE [LARGE SCALE GENOMIC DNA]</scope>
    <source>
        <strain evidence="1 2">CCMP2467</strain>
    </source>
</reference>
<dbReference type="AlphaFoldDB" id="A0A1Q9EWV3"/>
<evidence type="ECO:0000313" key="2">
    <source>
        <dbReference type="Proteomes" id="UP000186817"/>
    </source>
</evidence>
<dbReference type="EMBL" id="LSRX01000052">
    <property type="protein sequence ID" value="OLQ11917.1"/>
    <property type="molecule type" value="Genomic_DNA"/>
</dbReference>
<dbReference type="SUPFAM" id="SSF57184">
    <property type="entry name" value="Growth factor receptor domain"/>
    <property type="match status" value="1"/>
</dbReference>
<gene>
    <name evidence="1" type="ORF">AK812_SmicGene4242</name>
</gene>
<dbReference type="InterPro" id="IPR009030">
    <property type="entry name" value="Growth_fac_rcpt_cys_sf"/>
</dbReference>
<organism evidence="1 2">
    <name type="scientific">Symbiodinium microadriaticum</name>
    <name type="common">Dinoflagellate</name>
    <name type="synonym">Zooxanthella microadriatica</name>
    <dbReference type="NCBI Taxonomy" id="2951"/>
    <lineage>
        <taxon>Eukaryota</taxon>
        <taxon>Sar</taxon>
        <taxon>Alveolata</taxon>
        <taxon>Dinophyceae</taxon>
        <taxon>Suessiales</taxon>
        <taxon>Symbiodiniaceae</taxon>
        <taxon>Symbiodinium</taxon>
    </lineage>
</organism>
<sequence>METIGTHDCAPECPHGDYPTDGWYGVGGYCTQCHENCSVSFVIDFKCVPECAKGYYEVKGEKWDDGLGLSSHKYPKEFGGRQVRDFWDKADLANSATRTAVEVQLKLSSAGYVGNKREYLSGIYFGFNRRCWLQRACLNWATDARGRAGPRNGTEMIGGECLPCAENCFERPAAF</sequence>